<feature type="transmembrane region" description="Helical" evidence="8">
    <location>
        <begin position="272"/>
        <end position="298"/>
    </location>
</feature>
<feature type="region of interest" description="Disordered" evidence="9">
    <location>
        <begin position="1"/>
        <end position="66"/>
    </location>
</feature>
<feature type="compositionally biased region" description="Polar residues" evidence="9">
    <location>
        <begin position="37"/>
        <end position="48"/>
    </location>
</feature>
<evidence type="ECO:0000256" key="5">
    <source>
        <dbReference type="ARBA" id="ARBA00022692"/>
    </source>
</evidence>
<organism evidence="10 11">
    <name type="scientific">Anaeromyces robustus</name>
    <dbReference type="NCBI Taxonomy" id="1754192"/>
    <lineage>
        <taxon>Eukaryota</taxon>
        <taxon>Fungi</taxon>
        <taxon>Fungi incertae sedis</taxon>
        <taxon>Chytridiomycota</taxon>
        <taxon>Chytridiomycota incertae sedis</taxon>
        <taxon>Neocallimastigomycetes</taxon>
        <taxon>Neocallimastigales</taxon>
        <taxon>Neocallimastigaceae</taxon>
        <taxon>Anaeromyces</taxon>
    </lineage>
</organism>
<dbReference type="PANTHER" id="PTHR12385">
    <property type="entry name" value="CHOLINE TRANSPORTER-LIKE (SLC FAMILY 44)"/>
    <property type="match status" value="1"/>
</dbReference>
<gene>
    <name evidence="10" type="ORF">BCR32DRAFT_304158</name>
</gene>
<comment type="similarity">
    <text evidence="3 8">Belongs to the CTL (choline transporter-like) family.</text>
</comment>
<reference evidence="10 11" key="1">
    <citation type="submission" date="2016-08" db="EMBL/GenBank/DDBJ databases">
        <title>A Parts List for Fungal Cellulosomes Revealed by Comparative Genomics.</title>
        <authorList>
            <consortium name="DOE Joint Genome Institute"/>
            <person name="Haitjema C.H."/>
            <person name="Gilmore S.P."/>
            <person name="Henske J.K."/>
            <person name="Solomon K.V."/>
            <person name="De Groot R."/>
            <person name="Kuo A."/>
            <person name="Mondo S.J."/>
            <person name="Salamov A.A."/>
            <person name="Labutti K."/>
            <person name="Zhao Z."/>
            <person name="Chiniquy J."/>
            <person name="Barry K."/>
            <person name="Brewer H.M."/>
            <person name="Purvine S.O."/>
            <person name="Wright A.T."/>
            <person name="Boxma B."/>
            <person name="Van Alen T."/>
            <person name="Hackstein J.H."/>
            <person name="Baker S.E."/>
            <person name="Grigoriev I.V."/>
            <person name="O'Malley M.A."/>
        </authorList>
    </citation>
    <scope>NUCLEOTIDE SEQUENCE [LARGE SCALE GENOMIC DNA]</scope>
    <source>
        <strain evidence="10 11">S4</strain>
    </source>
</reference>
<dbReference type="GO" id="GO:0022857">
    <property type="term" value="F:transmembrane transporter activity"/>
    <property type="evidence" value="ECO:0007669"/>
    <property type="project" value="UniProtKB-UniRule"/>
</dbReference>
<comment type="subcellular location">
    <subcellularLocation>
        <location evidence="8">Cell membrane</location>
        <topology evidence="8">Multi-pass membrane protein</topology>
    </subcellularLocation>
    <subcellularLocation>
        <location evidence="2">Membrane</location>
        <topology evidence="2">Multi-pass membrane protein</topology>
    </subcellularLocation>
</comment>
<feature type="transmembrane region" description="Helical" evidence="8">
    <location>
        <begin position="510"/>
        <end position="527"/>
    </location>
</feature>
<feature type="transmembrane region" description="Helical" evidence="8">
    <location>
        <begin position="373"/>
        <end position="394"/>
    </location>
</feature>
<reference evidence="10 11" key="2">
    <citation type="submission" date="2016-08" db="EMBL/GenBank/DDBJ databases">
        <title>Pervasive Adenine N6-methylation of Active Genes in Fungi.</title>
        <authorList>
            <consortium name="DOE Joint Genome Institute"/>
            <person name="Mondo S.J."/>
            <person name="Dannebaum R.O."/>
            <person name="Kuo R.C."/>
            <person name="Labutti K."/>
            <person name="Haridas S."/>
            <person name="Kuo A."/>
            <person name="Salamov A."/>
            <person name="Ahrendt S.R."/>
            <person name="Lipzen A."/>
            <person name="Sullivan W."/>
            <person name="Andreopoulos W.B."/>
            <person name="Clum A."/>
            <person name="Lindquist E."/>
            <person name="Daum C."/>
            <person name="Ramamoorthy G.K."/>
            <person name="Gryganskyi A."/>
            <person name="Culley D."/>
            <person name="Magnuson J.K."/>
            <person name="James T.Y."/>
            <person name="O'Malley M.A."/>
            <person name="Stajich J.E."/>
            <person name="Spatafora J.W."/>
            <person name="Visel A."/>
            <person name="Grigoriev I.V."/>
        </authorList>
    </citation>
    <scope>NUCLEOTIDE SEQUENCE [LARGE SCALE GENOMIC DNA]</scope>
    <source>
        <strain evidence="10 11">S4</strain>
    </source>
</reference>
<dbReference type="PANTHER" id="PTHR12385:SF4">
    <property type="entry name" value="PROTEIN PNS1"/>
    <property type="match status" value="1"/>
</dbReference>
<dbReference type="GO" id="GO:0005886">
    <property type="term" value="C:plasma membrane"/>
    <property type="evidence" value="ECO:0007669"/>
    <property type="project" value="UniProtKB-SubCell"/>
</dbReference>
<evidence type="ECO:0000256" key="8">
    <source>
        <dbReference type="RuleBase" id="RU368066"/>
    </source>
</evidence>
<dbReference type="Proteomes" id="UP000193944">
    <property type="component" value="Unassembled WGS sequence"/>
</dbReference>
<feature type="transmembrane region" description="Helical" evidence="8">
    <location>
        <begin position="310"/>
        <end position="330"/>
    </location>
</feature>
<keyword evidence="11" id="KW-1185">Reference proteome</keyword>
<comment type="caution">
    <text evidence="10">The sequence shown here is derived from an EMBL/GenBank/DDBJ whole genome shotgun (WGS) entry which is preliminary data.</text>
</comment>
<evidence type="ECO:0000256" key="7">
    <source>
        <dbReference type="ARBA" id="ARBA00023136"/>
    </source>
</evidence>
<evidence type="ECO:0000256" key="1">
    <source>
        <dbReference type="ARBA" id="ARBA00002957"/>
    </source>
</evidence>
<keyword evidence="5 8" id="KW-0812">Transmembrane</keyword>
<comment type="function">
    <text evidence="1 8">Probably involved in transport through the plasma membrane.</text>
</comment>
<feature type="transmembrane region" description="Helical" evidence="8">
    <location>
        <begin position="178"/>
        <end position="199"/>
    </location>
</feature>
<evidence type="ECO:0000313" key="11">
    <source>
        <dbReference type="Proteomes" id="UP000193944"/>
    </source>
</evidence>
<evidence type="ECO:0000256" key="6">
    <source>
        <dbReference type="ARBA" id="ARBA00022989"/>
    </source>
</evidence>
<accession>A0A1Y1XJN8</accession>
<feature type="transmembrane region" description="Helical" evidence="8">
    <location>
        <begin position="233"/>
        <end position="251"/>
    </location>
</feature>
<evidence type="ECO:0000256" key="4">
    <source>
        <dbReference type="ARBA" id="ARBA00015388"/>
    </source>
</evidence>
<evidence type="ECO:0000313" key="10">
    <source>
        <dbReference type="EMBL" id="ORX85666.1"/>
    </source>
</evidence>
<keyword evidence="7 8" id="KW-0472">Membrane</keyword>
<dbReference type="OrthoDB" id="44736at2759"/>
<evidence type="ECO:0000256" key="3">
    <source>
        <dbReference type="ARBA" id="ARBA00007168"/>
    </source>
</evidence>
<dbReference type="EMBL" id="MCFG01000032">
    <property type="protein sequence ID" value="ORX85666.1"/>
    <property type="molecule type" value="Genomic_DNA"/>
</dbReference>
<keyword evidence="6 8" id="KW-1133">Transmembrane helix</keyword>
<proteinExistence type="inferred from homology"/>
<protein>
    <recommendedName>
        <fullName evidence="4 8">Protein PNS1</fullName>
    </recommendedName>
</protein>
<sequence length="573" mass="65060">MSMSNINSHEQLNNRPPSYDGQQQSLNGQQPPPYNNYEEQSQDNQQPPSYDEYEETPQGHQQPPPYLEVDITNVIDERDNNNNNNVNHRKIEFNDNPIVQDVWAIFVFFLMVIGTLVIAGISIPNIDMKKMYGSNSKINITVSTYSYSYSYSYSYGSQYDKRNENENENEHVSNTTDIIIMLISSFSGSAFLALIYLILIQIFAEKMVKGIVIFSILLNILYGIIIFSCSPVMFGFMLIIALAYVIYFFFSRNNILFGQILLKTIIPITRKYPAIILVGFIGTIIATIWYGFITFTLIASMTYIKETSGIIAIIVYLFLIFSFFFSAQVINNTIHFITSGVLTAYYYNNTIDPDTENILINEKNPTLKYFKRAIVTSFGSICFGSILIHFIGSLGTFVRKTKTDVDNNKGCDCCILYIIGWGIKYLLSWIDDGLRHFDMYSITEIAVSGKSCRQSSKDTWAILESRGIEKLIDDNIIDNILGIGSFCVGCLSSIITCGIGFIVMNIGNTYELMIYGFISFFIGFRIFSVSTKVIKSSVATIFVCLCKYPDSIQHIIPELWNIVKKNYSNIVSY</sequence>
<feature type="compositionally biased region" description="Polar residues" evidence="9">
    <location>
        <begin position="1"/>
        <end position="29"/>
    </location>
</feature>
<feature type="transmembrane region" description="Helical" evidence="8">
    <location>
        <begin position="102"/>
        <end position="123"/>
    </location>
</feature>
<feature type="transmembrane region" description="Helical" evidence="8">
    <location>
        <begin position="211"/>
        <end position="227"/>
    </location>
</feature>
<evidence type="ECO:0000256" key="9">
    <source>
        <dbReference type="SAM" id="MobiDB-lite"/>
    </source>
</evidence>
<dbReference type="STRING" id="1754192.A0A1Y1XJN8"/>
<dbReference type="InterPro" id="IPR007603">
    <property type="entry name" value="Choline_transptr-like"/>
</dbReference>
<feature type="transmembrane region" description="Helical" evidence="8">
    <location>
        <begin position="480"/>
        <end position="504"/>
    </location>
</feature>
<name>A0A1Y1XJN8_9FUNG</name>
<dbReference type="AlphaFoldDB" id="A0A1Y1XJN8"/>
<feature type="transmembrane region" description="Helical" evidence="8">
    <location>
        <begin position="414"/>
        <end position="430"/>
    </location>
</feature>
<dbReference type="Pfam" id="PF04515">
    <property type="entry name" value="Choline_transpo"/>
    <property type="match status" value="1"/>
</dbReference>
<evidence type="ECO:0000256" key="2">
    <source>
        <dbReference type="ARBA" id="ARBA00004141"/>
    </source>
</evidence>